<evidence type="ECO:0000313" key="1">
    <source>
        <dbReference type="EMBL" id="THF55446.1"/>
    </source>
</evidence>
<dbReference type="EMBL" id="SSNY01000011">
    <property type="protein sequence ID" value="THF55446.1"/>
    <property type="molecule type" value="Genomic_DNA"/>
</dbReference>
<proteinExistence type="predicted"/>
<dbReference type="Proteomes" id="UP000306441">
    <property type="component" value="Unassembled WGS sequence"/>
</dbReference>
<sequence length="110" mass="11939">MIVVTPDVAFRHSLTFVLESSGVAVLSYDALGPAFGSPQAQHVGCAVVDDDAIHDWQYAQGLFASFRHPVILLIDQYRSPQEVPYARCLAKPFLGEPLLQAVQDAIVGKS</sequence>
<organism evidence="1 2">
    <name type="scientific">Ollibium composti</name>
    <dbReference type="NCBI Taxonomy" id="2675109"/>
    <lineage>
        <taxon>Bacteria</taxon>
        <taxon>Pseudomonadati</taxon>
        <taxon>Pseudomonadota</taxon>
        <taxon>Alphaproteobacteria</taxon>
        <taxon>Hyphomicrobiales</taxon>
        <taxon>Phyllobacteriaceae</taxon>
        <taxon>Ollibium</taxon>
    </lineage>
</organism>
<dbReference type="RefSeq" id="WP_136359484.1">
    <property type="nucleotide sequence ID" value="NZ_SSNY01000011.1"/>
</dbReference>
<comment type="caution">
    <text evidence="1">The sequence shown here is derived from an EMBL/GenBank/DDBJ whole genome shotgun (WGS) entry which is preliminary data.</text>
</comment>
<evidence type="ECO:0000313" key="2">
    <source>
        <dbReference type="Proteomes" id="UP000306441"/>
    </source>
</evidence>
<reference evidence="1 2" key="1">
    <citation type="submission" date="2019-04" db="EMBL/GenBank/DDBJ databases">
        <title>Mesorhizobium composti sp. nov., isolated from compost.</title>
        <authorList>
            <person name="Lin S.-Y."/>
            <person name="Hameed A."/>
            <person name="Hsieh Y.-T."/>
            <person name="Young C.-C."/>
        </authorList>
    </citation>
    <scope>NUCLEOTIDE SEQUENCE [LARGE SCALE GENOMIC DNA]</scope>
    <source>
        <strain evidence="1 2">CC-YTH430</strain>
    </source>
</reference>
<accession>A0ABY2Q452</accession>
<gene>
    <name evidence="1" type="ORF">E6C48_17580</name>
</gene>
<protein>
    <submittedName>
        <fullName evidence="1">Uncharacterized protein</fullName>
    </submittedName>
</protein>
<keyword evidence="2" id="KW-1185">Reference proteome</keyword>
<name>A0ABY2Q452_9HYPH</name>